<reference evidence="2" key="1">
    <citation type="submission" date="2023-07" db="EMBL/GenBank/DDBJ databases">
        <title>Identification and characterization of horizontal gene transfer across gut microbiota members of farm animals based on homology search.</title>
        <authorList>
            <person name="Schwarzerova J."/>
            <person name="Nykrynova M."/>
            <person name="Jureckova K."/>
            <person name="Cejkova D."/>
            <person name="Rychlik I."/>
        </authorList>
    </citation>
    <scope>NUCLEOTIDE SEQUENCE [LARGE SCALE GENOMIC DNA]</scope>
    <source>
        <strain evidence="2">109_WCHN</strain>
    </source>
</reference>
<dbReference type="Pfam" id="PF03415">
    <property type="entry name" value="Peptidase_C11"/>
    <property type="match status" value="1"/>
</dbReference>
<dbReference type="Proteomes" id="UP001169458">
    <property type="component" value="Unassembled WGS sequence"/>
</dbReference>
<protein>
    <submittedName>
        <fullName evidence="1">Clostripain-related cysteine peptidase</fullName>
    </submittedName>
</protein>
<organism evidence="1 2">
    <name type="scientific">Bacteroides gallinaceum</name>
    <dbReference type="NCBI Taxonomy" id="1462571"/>
    <lineage>
        <taxon>Bacteria</taxon>
        <taxon>Pseudomonadati</taxon>
        <taxon>Bacteroidota</taxon>
        <taxon>Bacteroidia</taxon>
        <taxon>Bacteroidales</taxon>
        <taxon>Bacteroidaceae</taxon>
        <taxon>Bacteroides</taxon>
    </lineage>
</organism>
<dbReference type="PANTHER" id="PTHR37835">
    <property type="entry name" value="ALPHA-CLOSTRIPAIN"/>
    <property type="match status" value="1"/>
</dbReference>
<evidence type="ECO:0000313" key="1">
    <source>
        <dbReference type="EMBL" id="MDM8324997.1"/>
    </source>
</evidence>
<dbReference type="InterPro" id="IPR005077">
    <property type="entry name" value="Peptidase_C11"/>
</dbReference>
<comment type="caution">
    <text evidence="1">The sequence shown here is derived from an EMBL/GenBank/DDBJ whole genome shotgun (WGS) entry which is preliminary data.</text>
</comment>
<name>A0ABT7VFC0_9BACE</name>
<dbReference type="EMBL" id="JAUDEN010000010">
    <property type="protein sequence ID" value="MDM8324997.1"/>
    <property type="molecule type" value="Genomic_DNA"/>
</dbReference>
<dbReference type="PROSITE" id="PS51257">
    <property type="entry name" value="PROKAR_LIPOPROTEIN"/>
    <property type="match status" value="1"/>
</dbReference>
<keyword evidence="2" id="KW-1185">Reference proteome</keyword>
<dbReference type="PANTHER" id="PTHR37835:SF1">
    <property type="entry name" value="ALPHA-CLOSTRIPAIN"/>
    <property type="match status" value="1"/>
</dbReference>
<evidence type="ECO:0000313" key="2">
    <source>
        <dbReference type="Proteomes" id="UP001169458"/>
    </source>
</evidence>
<sequence>MVKLLNFTCRFCLLAAIVLLVACRENETDEEPFCERTLFMYLPWSTNLTPYFYTNISDMEKAVREKGLDNERVVVFLSTTSSEASMFEIVYENGETRRNTLKTYDSPAFTTVGGLAAILNDVKSFAPARSYAMTIGCHGMGWLPVHGSRKSRSAESFKPHWEYDNAWATRYFGGASSAYQTDISTLAESLERAGMPMEFILFDDCYMSSIEVAYTLRHVADYLIACPTEIMAFGMPYAEIGKYLLGEPDYEAVCREFKKFYAAYRYPYATFGITRSSELETLASLMKEINGLFVFDETERAKLQPMDGYDPAIFYDYGDYVSHLCSDSVLLEQFNERLGRAVPYKAHTEKYYSAAGGVKSVWTFSGITTSAPSISPQAADWVDTDWYRATH</sequence>
<dbReference type="Gene3D" id="3.40.50.11970">
    <property type="match status" value="1"/>
</dbReference>
<gene>
    <name evidence="1" type="ORF">QUW60_07100</name>
</gene>
<accession>A0ABT7VFC0</accession>
<proteinExistence type="predicted"/>
<dbReference type="RefSeq" id="WP_289559473.1">
    <property type="nucleotide sequence ID" value="NZ_JAUDEN010000010.1"/>
</dbReference>